<evidence type="ECO:0000256" key="4">
    <source>
        <dbReference type="SAM" id="Phobius"/>
    </source>
</evidence>
<dbReference type="InParanoid" id="A0A2R5GSQ5"/>
<evidence type="ECO:0000256" key="1">
    <source>
        <dbReference type="ARBA" id="ARBA00008655"/>
    </source>
</evidence>
<keyword evidence="7" id="KW-1185">Reference proteome</keyword>
<keyword evidence="4" id="KW-0472">Membrane</keyword>
<keyword evidence="4" id="KW-0812">Transmembrane</keyword>
<dbReference type="PANTHER" id="PTHR10983:SF16">
    <property type="entry name" value="LYSOCARDIOLIPIN ACYLTRANSFERASE 1"/>
    <property type="match status" value="1"/>
</dbReference>
<protein>
    <submittedName>
        <fullName evidence="6">1-acyl-sn-glycerol-3-phosphate acyltransferase 3</fullName>
    </submittedName>
</protein>
<dbReference type="Pfam" id="PF01553">
    <property type="entry name" value="Acyltransferase"/>
    <property type="match status" value="1"/>
</dbReference>
<accession>A0A2R5GSQ5</accession>
<dbReference type="InterPro" id="IPR032098">
    <property type="entry name" value="Acyltransf_C"/>
</dbReference>
<dbReference type="GO" id="GO:0012505">
    <property type="term" value="C:endomembrane system"/>
    <property type="evidence" value="ECO:0007669"/>
    <property type="project" value="TreeGrafter"/>
</dbReference>
<dbReference type="Pfam" id="PF16076">
    <property type="entry name" value="Acyltransf_C"/>
    <property type="match status" value="1"/>
</dbReference>
<keyword evidence="4" id="KW-1133">Transmembrane helix</keyword>
<dbReference type="Proteomes" id="UP000241890">
    <property type="component" value="Unassembled WGS sequence"/>
</dbReference>
<name>A0A2R5GSQ5_9STRA</name>
<evidence type="ECO:0000256" key="3">
    <source>
        <dbReference type="ARBA" id="ARBA00023315"/>
    </source>
</evidence>
<keyword evidence="2 6" id="KW-0808">Transferase</keyword>
<dbReference type="GO" id="GO:0016746">
    <property type="term" value="F:acyltransferase activity"/>
    <property type="evidence" value="ECO:0007669"/>
    <property type="project" value="UniProtKB-KW"/>
</dbReference>
<sequence length="453" mass="50840">MPPAREDTRLDAGLAVPFNAHNVAPGATAAAAGPRMISHKRRMLAKGFPQQTSSSTASHGFGLPTTPTGASAKLGKAAAQEVSSGKSDLQATSRLEFLAFYARIAGLLLISIMIILVGLSAWPMIAPFHRGKWRTFIDQLECLWVNALLWLLPATTLEMHGDFPTASSTPKLLICNHATDVDWIYQLMPMTVVNFGTTDLSGSVKIFLKQEVKNIPIVGWGCALFEFVFLKRDWAVDRLRIENSLTRFCKDGGPITVILYPEGSTVNTRTLDKCRTFARVQGRPEFDLTLLPRVRGFAHICETLAKHSPTGDVDVFDQTMAFDTYSGEVPDWEMGFKRNVDTGVPNFQTMFLGRASRRCHIDSRRFSYRQLKQEYQDSLENWLDERWARKESLLREFIEHQQFDSLGAEPRLSVPVNGSIRRSLMAVTFYIAMWVGMAFTYSRYSADFSAFNL</sequence>
<evidence type="ECO:0000259" key="5">
    <source>
        <dbReference type="SMART" id="SM00563"/>
    </source>
</evidence>
<keyword evidence="3 6" id="KW-0012">Acyltransferase</keyword>
<gene>
    <name evidence="6" type="ORF">FCC1311_040781</name>
</gene>
<dbReference type="SUPFAM" id="SSF69593">
    <property type="entry name" value="Glycerol-3-phosphate (1)-acyltransferase"/>
    <property type="match status" value="1"/>
</dbReference>
<comment type="caution">
    <text evidence="6">The sequence shown here is derived from an EMBL/GenBank/DDBJ whole genome shotgun (WGS) entry which is preliminary data.</text>
</comment>
<evidence type="ECO:0000256" key="2">
    <source>
        <dbReference type="ARBA" id="ARBA00022679"/>
    </source>
</evidence>
<evidence type="ECO:0000313" key="6">
    <source>
        <dbReference type="EMBL" id="GBG31411.1"/>
    </source>
</evidence>
<proteinExistence type="inferred from homology"/>
<feature type="domain" description="Phospholipid/glycerol acyltransferase" evidence="5">
    <location>
        <begin position="171"/>
        <end position="298"/>
    </location>
</feature>
<dbReference type="OrthoDB" id="189226at2759"/>
<dbReference type="AlphaFoldDB" id="A0A2R5GSQ5"/>
<evidence type="ECO:0000313" key="7">
    <source>
        <dbReference type="Proteomes" id="UP000241890"/>
    </source>
</evidence>
<dbReference type="InterPro" id="IPR002123">
    <property type="entry name" value="Plipid/glycerol_acylTrfase"/>
</dbReference>
<comment type="similarity">
    <text evidence="1">Belongs to the 1-acyl-sn-glycerol-3-phosphate acyltransferase family.</text>
</comment>
<organism evidence="6 7">
    <name type="scientific">Hondaea fermentalgiana</name>
    <dbReference type="NCBI Taxonomy" id="2315210"/>
    <lineage>
        <taxon>Eukaryota</taxon>
        <taxon>Sar</taxon>
        <taxon>Stramenopiles</taxon>
        <taxon>Bigyra</taxon>
        <taxon>Labyrinthulomycetes</taxon>
        <taxon>Thraustochytrida</taxon>
        <taxon>Thraustochytriidae</taxon>
        <taxon>Hondaea</taxon>
    </lineage>
</organism>
<dbReference type="EMBL" id="BEYU01000097">
    <property type="protein sequence ID" value="GBG31411.1"/>
    <property type="molecule type" value="Genomic_DNA"/>
</dbReference>
<reference evidence="6 7" key="1">
    <citation type="submission" date="2017-12" db="EMBL/GenBank/DDBJ databases">
        <title>Sequencing, de novo assembly and annotation of complete genome of a new Thraustochytrid species, strain FCC1311.</title>
        <authorList>
            <person name="Sedici K."/>
            <person name="Godart F."/>
            <person name="Aiese Cigliano R."/>
            <person name="Sanseverino W."/>
            <person name="Barakat M."/>
            <person name="Ortet P."/>
            <person name="Marechal E."/>
            <person name="Cagnac O."/>
            <person name="Amato A."/>
        </authorList>
    </citation>
    <scope>NUCLEOTIDE SEQUENCE [LARGE SCALE GENOMIC DNA]</scope>
</reference>
<dbReference type="SMART" id="SM00563">
    <property type="entry name" value="PlsC"/>
    <property type="match status" value="1"/>
</dbReference>
<dbReference type="CDD" id="cd07990">
    <property type="entry name" value="LPLAT_LCLAT1-like"/>
    <property type="match status" value="1"/>
</dbReference>
<feature type="transmembrane region" description="Helical" evidence="4">
    <location>
        <begin position="100"/>
        <end position="125"/>
    </location>
</feature>
<dbReference type="PANTHER" id="PTHR10983">
    <property type="entry name" value="1-ACYLGLYCEROL-3-PHOSPHATE ACYLTRANSFERASE-RELATED"/>
    <property type="match status" value="1"/>
</dbReference>